<keyword evidence="4" id="KW-1185">Reference proteome</keyword>
<feature type="region of interest" description="Disordered" evidence="1">
    <location>
        <begin position="1"/>
        <end position="21"/>
    </location>
</feature>
<proteinExistence type="predicted"/>
<dbReference type="EMBL" id="JACBAF010001734">
    <property type="protein sequence ID" value="KAF7173658.1"/>
    <property type="molecule type" value="Genomic_DNA"/>
</dbReference>
<accession>A0A8H6QJ45</accession>
<dbReference type="Proteomes" id="UP000630445">
    <property type="component" value="Unassembled WGS sequence"/>
</dbReference>
<protein>
    <submittedName>
        <fullName evidence="3">Uncharacterized protein</fullName>
    </submittedName>
</protein>
<evidence type="ECO:0000313" key="2">
    <source>
        <dbReference type="EMBL" id="KAF7137005.1"/>
    </source>
</evidence>
<gene>
    <name evidence="2" type="ORF">CNMCM5793_006756</name>
    <name evidence="3" type="ORF">CNMCM6106_007703</name>
</gene>
<evidence type="ECO:0000256" key="1">
    <source>
        <dbReference type="SAM" id="MobiDB-lite"/>
    </source>
</evidence>
<name>A0A8H6QJ45_9EURO</name>
<sequence>MHLSRLATAPREKPRGAGWRIAMSPRAGMNPLQTTEVTKRVVAGRLEGGQDTFLRKTRGAGDDRFPGTSTSKGPGQLARRDGDARGPVRSGQVRPGRGGWAGARARPPDDEGRWPVGQGTWPRGRRAVGQRKWASPGTTFGHRNVCTHDWGPVEVGGSV</sequence>
<evidence type="ECO:0000313" key="4">
    <source>
        <dbReference type="Proteomes" id="UP000630445"/>
    </source>
</evidence>
<dbReference type="AlphaFoldDB" id="A0A8H6QJ45"/>
<dbReference type="OrthoDB" id="4510178at2759"/>
<feature type="region of interest" description="Disordered" evidence="1">
    <location>
        <begin position="48"/>
        <end position="139"/>
    </location>
</feature>
<evidence type="ECO:0000313" key="5">
    <source>
        <dbReference type="Proteomes" id="UP000662466"/>
    </source>
</evidence>
<organism evidence="3 5">
    <name type="scientific">Aspergillus hiratsukae</name>
    <dbReference type="NCBI Taxonomy" id="1194566"/>
    <lineage>
        <taxon>Eukaryota</taxon>
        <taxon>Fungi</taxon>
        <taxon>Dikarya</taxon>
        <taxon>Ascomycota</taxon>
        <taxon>Pezizomycotina</taxon>
        <taxon>Eurotiomycetes</taxon>
        <taxon>Eurotiomycetidae</taxon>
        <taxon>Eurotiales</taxon>
        <taxon>Aspergillaceae</taxon>
        <taxon>Aspergillus</taxon>
        <taxon>Aspergillus subgen. Fumigati</taxon>
    </lineage>
</organism>
<dbReference type="EMBL" id="JACBAD010001664">
    <property type="protein sequence ID" value="KAF7137005.1"/>
    <property type="molecule type" value="Genomic_DNA"/>
</dbReference>
<comment type="caution">
    <text evidence="3">The sequence shown here is derived from an EMBL/GenBank/DDBJ whole genome shotgun (WGS) entry which is preliminary data.</text>
</comment>
<reference evidence="3" key="1">
    <citation type="submission" date="2020-06" db="EMBL/GenBank/DDBJ databases">
        <title>Draft genome sequences of strains closely related to Aspergillus parafelis and Aspergillus hiratsukae.</title>
        <authorList>
            <person name="Dos Santos R.A.C."/>
            <person name="Rivero-Menendez O."/>
            <person name="Steenwyk J.L."/>
            <person name="Mead M.E."/>
            <person name="Goldman G.H."/>
            <person name="Alastruey-Izquierdo A."/>
            <person name="Rokas A."/>
        </authorList>
    </citation>
    <scope>NUCLEOTIDE SEQUENCE</scope>
    <source>
        <strain evidence="2">CNM-CM5793</strain>
        <strain evidence="3">CNM-CM6106</strain>
    </source>
</reference>
<dbReference type="Proteomes" id="UP000662466">
    <property type="component" value="Unassembled WGS sequence"/>
</dbReference>
<evidence type="ECO:0000313" key="3">
    <source>
        <dbReference type="EMBL" id="KAF7173658.1"/>
    </source>
</evidence>